<protein>
    <recommendedName>
        <fullName evidence="4">4-alpha-glucanotransferase</fullName>
        <ecNumber evidence="4">2.4.1.25</ecNumber>
    </recommendedName>
    <alternativeName>
        <fullName evidence="9">Amylomaltase</fullName>
    </alternativeName>
    <alternativeName>
        <fullName evidence="10">Disproportionating enzyme</fullName>
    </alternativeName>
</protein>
<dbReference type="SUPFAM" id="SSF81296">
    <property type="entry name" value="E set domains"/>
    <property type="match status" value="1"/>
</dbReference>
<dbReference type="GO" id="GO:0005737">
    <property type="term" value="C:cytoplasm"/>
    <property type="evidence" value="ECO:0007669"/>
    <property type="project" value="UniProtKB-SubCell"/>
</dbReference>
<evidence type="ECO:0000256" key="5">
    <source>
        <dbReference type="ARBA" id="ARBA00022490"/>
    </source>
</evidence>
<comment type="similarity">
    <text evidence="3">Belongs to the disproportionating enzyme family.</text>
</comment>
<evidence type="ECO:0000256" key="8">
    <source>
        <dbReference type="ARBA" id="ARBA00023277"/>
    </source>
</evidence>
<dbReference type="Gene3D" id="2.60.40.10">
    <property type="entry name" value="Immunoglobulins"/>
    <property type="match status" value="1"/>
</dbReference>
<dbReference type="EMBL" id="KI546113">
    <property type="protein sequence ID" value="EST44712.1"/>
    <property type="molecule type" value="Genomic_DNA"/>
</dbReference>
<evidence type="ECO:0000313" key="11">
    <source>
        <dbReference type="EMBL" id="EST44712.1"/>
    </source>
</evidence>
<dbReference type="InterPro" id="IPR017853">
    <property type="entry name" value="GH"/>
</dbReference>
<gene>
    <name evidence="11" type="ORF">SS50377_15424</name>
    <name evidence="12" type="ORF">SS50377_25105</name>
</gene>
<keyword evidence="7 11" id="KW-0808">Transferase</keyword>
<dbReference type="Proteomes" id="UP000018208">
    <property type="component" value="Unassembled WGS sequence"/>
</dbReference>
<dbReference type="InterPro" id="IPR013783">
    <property type="entry name" value="Ig-like_fold"/>
</dbReference>
<dbReference type="InterPro" id="IPR003385">
    <property type="entry name" value="Glyco_hydro_77"/>
</dbReference>
<dbReference type="PANTHER" id="PTHR32518">
    <property type="match status" value="1"/>
</dbReference>
<evidence type="ECO:0000256" key="2">
    <source>
        <dbReference type="ARBA" id="ARBA00004496"/>
    </source>
</evidence>
<dbReference type="EMBL" id="AUWU02000005">
    <property type="protein sequence ID" value="KAH0572990.1"/>
    <property type="molecule type" value="Genomic_DNA"/>
</dbReference>
<comment type="catalytic activity">
    <reaction evidence="1">
        <text>Transfers a segment of a (1-&gt;4)-alpha-D-glucan to a new position in an acceptor, which may be glucose or a (1-&gt;4)-alpha-D-glucan.</text>
        <dbReference type="EC" id="2.4.1.25"/>
    </reaction>
</comment>
<proteinExistence type="inferred from homology"/>
<reference evidence="12" key="2">
    <citation type="submission" date="2020-12" db="EMBL/GenBank/DDBJ databases">
        <title>New Spironucleus salmonicida genome in near-complete chromosomes.</title>
        <authorList>
            <person name="Xu F."/>
            <person name="Kurt Z."/>
            <person name="Jimenez-Gonzalez A."/>
            <person name="Astvaldsson A."/>
            <person name="Andersson J.O."/>
            <person name="Svard S.G."/>
        </authorList>
    </citation>
    <scope>NUCLEOTIDE SEQUENCE</scope>
    <source>
        <strain evidence="12">ATCC 50377</strain>
    </source>
</reference>
<evidence type="ECO:0000256" key="10">
    <source>
        <dbReference type="ARBA" id="ARBA00031501"/>
    </source>
</evidence>
<evidence type="ECO:0000313" key="13">
    <source>
        <dbReference type="Proteomes" id="UP000018208"/>
    </source>
</evidence>
<evidence type="ECO:0000256" key="3">
    <source>
        <dbReference type="ARBA" id="ARBA00005684"/>
    </source>
</evidence>
<dbReference type="GO" id="GO:0005975">
    <property type="term" value="P:carbohydrate metabolic process"/>
    <property type="evidence" value="ECO:0007669"/>
    <property type="project" value="InterPro"/>
</dbReference>
<keyword evidence="8" id="KW-0119">Carbohydrate metabolism</keyword>
<organism evidence="11">
    <name type="scientific">Spironucleus salmonicida</name>
    <dbReference type="NCBI Taxonomy" id="348837"/>
    <lineage>
        <taxon>Eukaryota</taxon>
        <taxon>Metamonada</taxon>
        <taxon>Diplomonadida</taxon>
        <taxon>Hexamitidae</taxon>
        <taxon>Hexamitinae</taxon>
        <taxon>Spironucleus</taxon>
    </lineage>
</organism>
<sequence length="548" mass="61629">MRYTFTLASYNLQEGEVLRVVSKCSDFPVDGIDLIYKNEQLQGSVIISKPFPPQTTYSYVSNLNDTYSDLRLMQFQSVNVALYDDFEPSSRDPWNISPLKTIFPTIKPERSIIDSNISTSAFNCVLVFRVLAAYPVSRMSVCGSFTNWTDNLPMRYVGNRSFEAELQLPKNQFIQFKYFADDYEAGEHRNITASEPITVINSFFRFGDNRLKLGGLTVDMDVLALNYSNLKTVTDIAAQSRLSGVKLLQNTQCVSSFALNPIYLDTSLLTLSGDKVLPGEAHMRAWWAQNGNNILLQKARNWAKSAVITYWLPGYCLFMALSHEFGSTDPITWPETSFFNQCAFEVLSPLERETFILGFSGLGVLQDELDTQLYLQFVLHGQLLGAARYAAERRIFLQGDLELAGSAHPHDVWQFGALRYNFAGADSAGILHAGRIFSLKALYFGAFELLGIADVWEGDFYDNFRQLKRLTNNMLIVDYCDGALERLGILSRDKGWLSQSSFKSEALVAYLDLSSFLGCSRQLQLQKGCVDELGVELLKIAESTGRAQ</sequence>
<comment type="subcellular location">
    <subcellularLocation>
        <location evidence="2">Cytoplasm</location>
    </subcellularLocation>
</comment>
<accession>V6LJL3</accession>
<evidence type="ECO:0000313" key="12">
    <source>
        <dbReference type="EMBL" id="KAH0572990.1"/>
    </source>
</evidence>
<dbReference type="AlphaFoldDB" id="V6LJL3"/>
<dbReference type="PANTHER" id="PTHR32518:SF3">
    <property type="entry name" value="4-ALPHA-GLUCANOTRANSFERASE"/>
    <property type="match status" value="1"/>
</dbReference>
<dbReference type="OrthoDB" id="531008at2759"/>
<dbReference type="SUPFAM" id="SSF51445">
    <property type="entry name" value="(Trans)glycosidases"/>
    <property type="match status" value="1"/>
</dbReference>
<dbReference type="VEuPathDB" id="GiardiaDB:SS50377_25105"/>
<keyword evidence="6" id="KW-0328">Glycosyltransferase</keyword>
<keyword evidence="13" id="KW-1185">Reference proteome</keyword>
<dbReference type="Gene3D" id="3.20.20.80">
    <property type="entry name" value="Glycosidases"/>
    <property type="match status" value="1"/>
</dbReference>
<name>V6LJL3_9EUKA</name>
<evidence type="ECO:0000256" key="4">
    <source>
        <dbReference type="ARBA" id="ARBA00012560"/>
    </source>
</evidence>
<keyword evidence="5" id="KW-0963">Cytoplasm</keyword>
<dbReference type="InterPro" id="IPR014756">
    <property type="entry name" value="Ig_E-set"/>
</dbReference>
<dbReference type="Pfam" id="PF02446">
    <property type="entry name" value="Glyco_hydro_77"/>
    <property type="match status" value="1"/>
</dbReference>
<dbReference type="EC" id="2.4.1.25" evidence="4"/>
<dbReference type="GO" id="GO:0004134">
    <property type="term" value="F:4-alpha-glucanotransferase activity"/>
    <property type="evidence" value="ECO:0007669"/>
    <property type="project" value="UniProtKB-EC"/>
</dbReference>
<evidence type="ECO:0000256" key="9">
    <source>
        <dbReference type="ARBA" id="ARBA00031423"/>
    </source>
</evidence>
<evidence type="ECO:0000256" key="7">
    <source>
        <dbReference type="ARBA" id="ARBA00022679"/>
    </source>
</evidence>
<dbReference type="CDD" id="cd02859">
    <property type="entry name" value="E_set_AMPKbeta_like_N"/>
    <property type="match status" value="1"/>
</dbReference>
<reference evidence="11 12" key="1">
    <citation type="journal article" date="2014" name="PLoS Genet.">
        <title>The Genome of Spironucleus salmonicida Highlights a Fish Pathogen Adapted to Fluctuating Environments.</title>
        <authorList>
            <person name="Xu F."/>
            <person name="Jerlstrom-Hultqvist J."/>
            <person name="Einarsson E."/>
            <person name="Astvaldsson A."/>
            <person name="Svard S.G."/>
            <person name="Andersson J.O."/>
        </authorList>
    </citation>
    <scope>NUCLEOTIDE SEQUENCE</scope>
    <source>
        <strain evidence="12">ATCC 50377</strain>
    </source>
</reference>
<evidence type="ECO:0000256" key="6">
    <source>
        <dbReference type="ARBA" id="ARBA00022676"/>
    </source>
</evidence>
<evidence type="ECO:0000256" key="1">
    <source>
        <dbReference type="ARBA" id="ARBA00000439"/>
    </source>
</evidence>